<dbReference type="OrthoDB" id="433501at2759"/>
<comment type="subcellular location">
    <subcellularLocation>
        <location evidence="1">Nucleus</location>
    </subcellularLocation>
</comment>
<dbReference type="PANTHER" id="PTHR10552:SF6">
    <property type="entry name" value="U2 SMALL NUCLEAR RIBONUCLEOPROTEIN A"/>
    <property type="match status" value="1"/>
</dbReference>
<dbReference type="InterPro" id="IPR001611">
    <property type="entry name" value="Leu-rich_rpt"/>
</dbReference>
<comment type="similarity">
    <text evidence="5">Belongs to the U2 small nuclear ribonucleoprotein A family.</text>
</comment>
<evidence type="ECO:0000256" key="5">
    <source>
        <dbReference type="ARBA" id="ARBA00024196"/>
    </source>
</evidence>
<dbReference type="AlphaFoldDB" id="A0A0E9NAX2"/>
<keyword evidence="2" id="KW-0433">Leucine-rich repeat</keyword>
<dbReference type="PANTHER" id="PTHR10552">
    <property type="entry name" value="U2 SMALL NUCLEAR RIBONUCLEOPROTEIN A"/>
    <property type="match status" value="1"/>
</dbReference>
<evidence type="ECO:0000256" key="3">
    <source>
        <dbReference type="ARBA" id="ARBA00022737"/>
    </source>
</evidence>
<keyword evidence="3" id="KW-0677">Repeat</keyword>
<evidence type="ECO:0000256" key="6">
    <source>
        <dbReference type="ARBA" id="ARBA00024238"/>
    </source>
</evidence>
<dbReference type="SUPFAM" id="SSF52058">
    <property type="entry name" value="L domain-like"/>
    <property type="match status" value="1"/>
</dbReference>
<dbReference type="OMA" id="PNYREYM"/>
<organism evidence="7 8">
    <name type="scientific">Saitoella complicata (strain BCRC 22490 / CBS 7301 / JCM 7358 / NBRC 10748 / NRRL Y-17804)</name>
    <dbReference type="NCBI Taxonomy" id="698492"/>
    <lineage>
        <taxon>Eukaryota</taxon>
        <taxon>Fungi</taxon>
        <taxon>Dikarya</taxon>
        <taxon>Ascomycota</taxon>
        <taxon>Taphrinomycotina</taxon>
        <taxon>Taphrinomycotina incertae sedis</taxon>
        <taxon>Saitoella</taxon>
    </lineage>
</organism>
<gene>
    <name evidence="7" type="ORF">G7K_1189-t1</name>
</gene>
<comment type="caution">
    <text evidence="7">The sequence shown here is derived from an EMBL/GenBank/DDBJ whole genome shotgun (WGS) entry which is preliminary data.</text>
</comment>
<keyword evidence="4" id="KW-0539">Nucleus</keyword>
<dbReference type="FunFam" id="3.80.10.10:FF:000026">
    <property type="entry name" value="U2 small nuclear ribonucleoprotein A"/>
    <property type="match status" value="1"/>
</dbReference>
<dbReference type="Proteomes" id="UP000033140">
    <property type="component" value="Unassembled WGS sequence"/>
</dbReference>
<dbReference type="PROSITE" id="PS51450">
    <property type="entry name" value="LRR"/>
    <property type="match status" value="1"/>
</dbReference>
<dbReference type="RefSeq" id="XP_019024936.1">
    <property type="nucleotide sequence ID" value="XM_019171725.1"/>
</dbReference>
<dbReference type="STRING" id="698492.A0A0E9NAX2"/>
<proteinExistence type="inferred from homology"/>
<dbReference type="InterPro" id="IPR044640">
    <property type="entry name" value="RU2A"/>
</dbReference>
<dbReference type="GO" id="GO:0000398">
    <property type="term" value="P:mRNA splicing, via spliceosome"/>
    <property type="evidence" value="ECO:0007669"/>
    <property type="project" value="InterPro"/>
</dbReference>
<dbReference type="InterPro" id="IPR032675">
    <property type="entry name" value="LRR_dom_sf"/>
</dbReference>
<evidence type="ECO:0000256" key="2">
    <source>
        <dbReference type="ARBA" id="ARBA00022614"/>
    </source>
</evidence>
<dbReference type="EMBL" id="BACD03000006">
    <property type="protein sequence ID" value="GAO46974.1"/>
    <property type="molecule type" value="Genomic_DNA"/>
</dbReference>
<reference evidence="7 8" key="3">
    <citation type="journal article" date="2015" name="Genome Announc.">
        <title>Draft Genome Sequence of the Archiascomycetous Yeast Saitoella complicata.</title>
        <authorList>
            <person name="Yamauchi K."/>
            <person name="Kondo S."/>
            <person name="Hamamoto M."/>
            <person name="Takahashi Y."/>
            <person name="Ogura Y."/>
            <person name="Hayashi T."/>
            <person name="Nishida H."/>
        </authorList>
    </citation>
    <scope>NUCLEOTIDE SEQUENCE [LARGE SCALE GENOMIC DNA]</scope>
    <source>
        <strain evidence="7 8">NRRL Y-17804</strain>
    </source>
</reference>
<dbReference type="Pfam" id="PF14580">
    <property type="entry name" value="LRR_9"/>
    <property type="match status" value="1"/>
</dbReference>
<keyword evidence="8" id="KW-1185">Reference proteome</keyword>
<sequence>MKLTPDLLANAPTYINPVKDRELNLRGKKIPEIVNLGVTKDQNDAIDFVDNDIRRLDGFPRMPHLSTLLLARNRISTISASIHESLPNLKILILTSNSIAELADLNALSGLKKLTVLSIMDNPVSRKDHYRSWIIWKCPSVRIMDFQRVKDKERAKAKELFSTASGEPTPLAASIMGVKSRVFEVGGSDAAGGEKAAAPLRLTEEERKRIEEAIKSASSLEEVTRLERALREGRIPE</sequence>
<protein>
    <recommendedName>
        <fullName evidence="6">U2 small nuclear ribonucleoprotein A'</fullName>
    </recommendedName>
</protein>
<reference evidence="7 8" key="1">
    <citation type="journal article" date="2011" name="J. Gen. Appl. Microbiol.">
        <title>Draft genome sequencing of the enigmatic yeast Saitoella complicata.</title>
        <authorList>
            <person name="Nishida H."/>
            <person name="Hamamoto M."/>
            <person name="Sugiyama J."/>
        </authorList>
    </citation>
    <scope>NUCLEOTIDE SEQUENCE [LARGE SCALE GENOMIC DNA]</scope>
    <source>
        <strain evidence="7 8">NRRL Y-17804</strain>
    </source>
</reference>
<name>A0A0E9NAX2_SAICN</name>
<dbReference type="GO" id="GO:0030620">
    <property type="term" value="F:U2 snRNA binding"/>
    <property type="evidence" value="ECO:0007669"/>
    <property type="project" value="InterPro"/>
</dbReference>
<reference evidence="7 8" key="2">
    <citation type="journal article" date="2014" name="J. Gen. Appl. Microbiol.">
        <title>The early diverging ascomycetous budding yeast Saitoella complicata has three histone deacetylases belonging to the Clr6, Hos2, and Rpd3 lineages.</title>
        <authorList>
            <person name="Nishida H."/>
            <person name="Matsumoto T."/>
            <person name="Kondo S."/>
            <person name="Hamamoto M."/>
            <person name="Yoshikawa H."/>
        </authorList>
    </citation>
    <scope>NUCLEOTIDE SEQUENCE [LARGE SCALE GENOMIC DNA]</scope>
    <source>
        <strain evidence="7 8">NRRL Y-17804</strain>
    </source>
</reference>
<evidence type="ECO:0000313" key="7">
    <source>
        <dbReference type="EMBL" id="GAO46974.1"/>
    </source>
</evidence>
<evidence type="ECO:0000256" key="4">
    <source>
        <dbReference type="ARBA" id="ARBA00023242"/>
    </source>
</evidence>
<evidence type="ECO:0000256" key="1">
    <source>
        <dbReference type="ARBA" id="ARBA00004123"/>
    </source>
</evidence>
<dbReference type="GO" id="GO:0005686">
    <property type="term" value="C:U2 snRNP"/>
    <property type="evidence" value="ECO:0007669"/>
    <property type="project" value="TreeGrafter"/>
</dbReference>
<accession>A0A0E9NAX2</accession>
<evidence type="ECO:0000313" key="8">
    <source>
        <dbReference type="Proteomes" id="UP000033140"/>
    </source>
</evidence>
<dbReference type="Gene3D" id="3.80.10.10">
    <property type="entry name" value="Ribonuclease Inhibitor"/>
    <property type="match status" value="1"/>
</dbReference>